<evidence type="ECO:0000313" key="1">
    <source>
        <dbReference type="EMBL" id="GLQ17445.1"/>
    </source>
</evidence>
<organism evidence="1 2">
    <name type="scientific">Maritalea porphyrae</name>
    <dbReference type="NCBI Taxonomy" id="880732"/>
    <lineage>
        <taxon>Bacteria</taxon>
        <taxon>Pseudomonadati</taxon>
        <taxon>Pseudomonadota</taxon>
        <taxon>Alphaproteobacteria</taxon>
        <taxon>Hyphomicrobiales</taxon>
        <taxon>Devosiaceae</taxon>
        <taxon>Maritalea</taxon>
    </lineage>
</organism>
<dbReference type="RefSeq" id="WP_284363602.1">
    <property type="nucleotide sequence ID" value="NZ_BSNI01000002.1"/>
</dbReference>
<dbReference type="InterPro" id="IPR006439">
    <property type="entry name" value="HAD-SF_hydro_IA"/>
</dbReference>
<sequence length="207" mass="23951">MSDYLIPVFDLGGVFIDWNPMYLFRKLFDTEEDAQWFYDHVCTGMWNIEFDAGKSYAEGIQEKTNQFPQYFDQISAFDRRWHEMIAGVHQGTIAIQEELIAANIPTFAITNFSREKFHECLEKYAFLRKFDGIVVSGNERLIKPDYRIFACFLDRYSLAADQCVLIDDSYPNIAAARHMGMKTVHFENADQARKELIALGMPLAAKS</sequence>
<dbReference type="PANTHER" id="PTHR43611">
    <property type="entry name" value="ALPHA-D-GLUCOSE 1-PHOSPHATE PHOSPHATASE"/>
    <property type="match status" value="1"/>
</dbReference>
<dbReference type="CDD" id="cd02603">
    <property type="entry name" value="HAD_sEH-N_like"/>
    <property type="match status" value="1"/>
</dbReference>
<dbReference type="Pfam" id="PF13419">
    <property type="entry name" value="HAD_2"/>
    <property type="match status" value="1"/>
</dbReference>
<accession>A0ABQ5UQA9</accession>
<dbReference type="SUPFAM" id="SSF56784">
    <property type="entry name" value="HAD-like"/>
    <property type="match status" value="1"/>
</dbReference>
<comment type="caution">
    <text evidence="1">The sequence shown here is derived from an EMBL/GenBank/DDBJ whole genome shotgun (WGS) entry which is preliminary data.</text>
</comment>
<evidence type="ECO:0000313" key="2">
    <source>
        <dbReference type="Proteomes" id="UP001161405"/>
    </source>
</evidence>
<dbReference type="InterPro" id="IPR041492">
    <property type="entry name" value="HAD_2"/>
</dbReference>
<dbReference type="Gene3D" id="1.10.150.240">
    <property type="entry name" value="Putative phosphatase, domain 2"/>
    <property type="match status" value="1"/>
</dbReference>
<reference evidence="1" key="1">
    <citation type="journal article" date="2014" name="Int. J. Syst. Evol. Microbiol.">
        <title>Complete genome of a new Firmicutes species belonging to the dominant human colonic microbiota ('Ruminococcus bicirculans') reveals two chromosomes and a selective capacity to utilize plant glucans.</title>
        <authorList>
            <consortium name="NISC Comparative Sequencing Program"/>
            <person name="Wegmann U."/>
            <person name="Louis P."/>
            <person name="Goesmann A."/>
            <person name="Henrissat B."/>
            <person name="Duncan S.H."/>
            <person name="Flint H.J."/>
        </authorList>
    </citation>
    <scope>NUCLEOTIDE SEQUENCE</scope>
    <source>
        <strain evidence="1">NBRC 107169</strain>
    </source>
</reference>
<proteinExistence type="predicted"/>
<name>A0ABQ5UQA9_9HYPH</name>
<protein>
    <submittedName>
        <fullName evidence="1">Hydrolase</fullName>
    </submittedName>
</protein>
<dbReference type="Gene3D" id="3.40.50.1000">
    <property type="entry name" value="HAD superfamily/HAD-like"/>
    <property type="match status" value="1"/>
</dbReference>
<keyword evidence="1" id="KW-0378">Hydrolase</keyword>
<dbReference type="PANTHER" id="PTHR43611:SF3">
    <property type="entry name" value="FLAVIN MONONUCLEOTIDE HYDROLASE 1, CHLOROPLATIC"/>
    <property type="match status" value="1"/>
</dbReference>
<dbReference type="NCBIfam" id="TIGR01509">
    <property type="entry name" value="HAD-SF-IA-v3"/>
    <property type="match status" value="1"/>
</dbReference>
<keyword evidence="2" id="KW-1185">Reference proteome</keyword>
<dbReference type="Proteomes" id="UP001161405">
    <property type="component" value="Unassembled WGS sequence"/>
</dbReference>
<dbReference type="InterPro" id="IPR023214">
    <property type="entry name" value="HAD_sf"/>
</dbReference>
<dbReference type="GO" id="GO:0016787">
    <property type="term" value="F:hydrolase activity"/>
    <property type="evidence" value="ECO:0007669"/>
    <property type="project" value="UniProtKB-KW"/>
</dbReference>
<dbReference type="InterPro" id="IPR023198">
    <property type="entry name" value="PGP-like_dom2"/>
</dbReference>
<dbReference type="InterPro" id="IPR036412">
    <property type="entry name" value="HAD-like_sf"/>
</dbReference>
<dbReference type="SFLD" id="SFLDG01129">
    <property type="entry name" value="C1.5:_HAD__Beta-PGM__Phosphata"/>
    <property type="match status" value="1"/>
</dbReference>
<gene>
    <name evidence="1" type="ORF">GCM10007879_16940</name>
</gene>
<reference evidence="1" key="2">
    <citation type="submission" date="2023-01" db="EMBL/GenBank/DDBJ databases">
        <title>Draft genome sequence of Maritalea porphyrae strain NBRC 107169.</title>
        <authorList>
            <person name="Sun Q."/>
            <person name="Mori K."/>
        </authorList>
    </citation>
    <scope>NUCLEOTIDE SEQUENCE</scope>
    <source>
        <strain evidence="1">NBRC 107169</strain>
    </source>
</reference>
<dbReference type="EMBL" id="BSNI01000002">
    <property type="protein sequence ID" value="GLQ17445.1"/>
    <property type="molecule type" value="Genomic_DNA"/>
</dbReference>
<dbReference type="SFLD" id="SFLDS00003">
    <property type="entry name" value="Haloacid_Dehalogenase"/>
    <property type="match status" value="1"/>
</dbReference>